<dbReference type="InterPro" id="IPR000160">
    <property type="entry name" value="GGDEF_dom"/>
</dbReference>
<keyword evidence="5" id="KW-0472">Membrane</keyword>
<dbReference type="SMART" id="SM00304">
    <property type="entry name" value="HAMP"/>
    <property type="match status" value="1"/>
</dbReference>
<evidence type="ECO:0000256" key="2">
    <source>
        <dbReference type="ARBA" id="ARBA00012528"/>
    </source>
</evidence>
<dbReference type="InterPro" id="IPR050469">
    <property type="entry name" value="Diguanylate_Cyclase"/>
</dbReference>
<evidence type="ECO:0000259" key="6">
    <source>
        <dbReference type="PROSITE" id="PS50885"/>
    </source>
</evidence>
<evidence type="ECO:0000256" key="1">
    <source>
        <dbReference type="ARBA" id="ARBA00001946"/>
    </source>
</evidence>
<dbReference type="Pfam" id="PF00672">
    <property type="entry name" value="HAMP"/>
    <property type="match status" value="1"/>
</dbReference>
<dbReference type="GO" id="GO:0043709">
    <property type="term" value="P:cell adhesion involved in single-species biofilm formation"/>
    <property type="evidence" value="ECO:0007669"/>
    <property type="project" value="TreeGrafter"/>
</dbReference>
<proteinExistence type="predicted"/>
<dbReference type="CDD" id="cd01949">
    <property type="entry name" value="GGDEF"/>
    <property type="match status" value="1"/>
</dbReference>
<evidence type="ECO:0000313" key="9">
    <source>
        <dbReference type="Proteomes" id="UP000092018"/>
    </source>
</evidence>
<feature type="coiled-coil region" evidence="4">
    <location>
        <begin position="329"/>
        <end position="359"/>
    </location>
</feature>
<dbReference type="KEGG" id="vbr:A6E01_13175"/>
<protein>
    <recommendedName>
        <fullName evidence="2">diguanylate cyclase</fullName>
        <ecNumber evidence="2">2.7.7.65</ecNumber>
    </recommendedName>
</protein>
<dbReference type="EMBL" id="CP016178">
    <property type="protein sequence ID" value="ANO34159.1"/>
    <property type="molecule type" value="Genomic_DNA"/>
</dbReference>
<dbReference type="FunFam" id="3.30.70.270:FF:000001">
    <property type="entry name" value="Diguanylate cyclase domain protein"/>
    <property type="match status" value="1"/>
</dbReference>
<evidence type="ECO:0000313" key="8">
    <source>
        <dbReference type="EMBL" id="ANO34159.1"/>
    </source>
</evidence>
<feature type="transmembrane region" description="Helical" evidence="5">
    <location>
        <begin position="270"/>
        <end position="289"/>
    </location>
</feature>
<name>A0AAN1CTB9_9VIBR</name>
<dbReference type="GO" id="GO:0007165">
    <property type="term" value="P:signal transduction"/>
    <property type="evidence" value="ECO:0007669"/>
    <property type="project" value="InterPro"/>
</dbReference>
<evidence type="ECO:0000256" key="4">
    <source>
        <dbReference type="SAM" id="Coils"/>
    </source>
</evidence>
<dbReference type="NCBIfam" id="TIGR00254">
    <property type="entry name" value="GGDEF"/>
    <property type="match status" value="1"/>
</dbReference>
<evidence type="ECO:0000256" key="3">
    <source>
        <dbReference type="ARBA" id="ARBA00034247"/>
    </source>
</evidence>
<keyword evidence="5" id="KW-1133">Transmembrane helix</keyword>
<dbReference type="GO" id="GO:0052621">
    <property type="term" value="F:diguanylate cyclase activity"/>
    <property type="evidence" value="ECO:0007669"/>
    <property type="project" value="UniProtKB-EC"/>
</dbReference>
<dbReference type="RefSeq" id="WP_065210388.1">
    <property type="nucleotide sequence ID" value="NZ_CP016178.1"/>
</dbReference>
<dbReference type="Pfam" id="PF00990">
    <property type="entry name" value="GGDEF"/>
    <property type="match status" value="1"/>
</dbReference>
<evidence type="ECO:0000259" key="7">
    <source>
        <dbReference type="PROSITE" id="PS50887"/>
    </source>
</evidence>
<dbReference type="PROSITE" id="PS50887">
    <property type="entry name" value="GGDEF"/>
    <property type="match status" value="1"/>
</dbReference>
<dbReference type="CDD" id="cd06225">
    <property type="entry name" value="HAMP"/>
    <property type="match status" value="1"/>
</dbReference>
<gene>
    <name evidence="8" type="ORF">A6E01_13175</name>
</gene>
<reference evidence="8 9" key="1">
    <citation type="submission" date="2016-06" db="EMBL/GenBank/DDBJ databases">
        <title>Adaptive Radiation by Waves of Gene Transfer Leads to Fine-Scale Resource Partitioning in Marine Microbes.</title>
        <authorList>
            <person name="Hehemann J.-H."/>
            <person name="Arevalo P."/>
            <person name="Datta M.S."/>
            <person name="Yu X."/>
            <person name="Corzett C."/>
            <person name="Henschel A."/>
            <person name="Preheim S.P."/>
            <person name="Timberlake S."/>
            <person name="Alm E.J."/>
            <person name="Polz M.F."/>
        </authorList>
    </citation>
    <scope>NUCLEOTIDE SEQUENCE [LARGE SCALE GENOMIC DNA]</scope>
    <source>
        <strain evidence="8 9">FF50</strain>
    </source>
</reference>
<dbReference type="PANTHER" id="PTHR45138:SF9">
    <property type="entry name" value="DIGUANYLATE CYCLASE DGCM-RELATED"/>
    <property type="match status" value="1"/>
</dbReference>
<dbReference type="Proteomes" id="UP000092018">
    <property type="component" value="Chromosome 2"/>
</dbReference>
<dbReference type="InterPro" id="IPR003660">
    <property type="entry name" value="HAMP_dom"/>
</dbReference>
<dbReference type="InterPro" id="IPR043128">
    <property type="entry name" value="Rev_trsase/Diguanyl_cyclase"/>
</dbReference>
<dbReference type="InterPro" id="IPR029787">
    <property type="entry name" value="Nucleotide_cyclase"/>
</dbReference>
<dbReference type="SUPFAM" id="SSF55073">
    <property type="entry name" value="Nucleotide cyclase"/>
    <property type="match status" value="1"/>
</dbReference>
<sequence length="522" mass="59159">MSLSKKILYILLPLLAAMVAVSYFAHWQYVFPVFKQLEREDAITNFERVAARFNEDIVDLDLQNKDWGAWDDTYEFIQGENLDYIDANLGVESFRNGQFDFLFFFDLAKHLHWHGIYDPDTDSLVYDGSFVQRVVDRLEDKLIKTDLDLFSAEAHYTGLVLLENKPVVYSIRPILTSQETGPSKGFVLRGRYIDPSLVSNFIKQTHVRFKITPVADRTKTYSDEIVVTELDDETIEVSSYVFSYDVPIMLVESFFPRDISAQGKVAVQSALFTSVLLGFLLLFALWITLRKVVLEPVTHLTQKATAITNTKDYKKRAQVETSDEIGELSRQLNKMLDVIENREASLEELLARLKELSMTDALTQISNRLKFDSVSEMEWRRMQREQLPISIIMCDVDFFKQYNDHYGHVEGDQCLVSIAKALEDSVARPADLVARYGGEEFVILLPSTGLDGATHLAKTVLDKVAAMQLPHPMSDVAPHVTVSLGIASVVPSEDNSLLQLITDADNALYQAKQNGRNTLATN</sequence>
<dbReference type="Pfam" id="PF05228">
    <property type="entry name" value="CHASE4"/>
    <property type="match status" value="1"/>
</dbReference>
<dbReference type="Gene3D" id="6.10.340.10">
    <property type="match status" value="1"/>
</dbReference>
<dbReference type="EC" id="2.7.7.65" evidence="2"/>
<dbReference type="SMART" id="SM00267">
    <property type="entry name" value="GGDEF"/>
    <property type="match status" value="1"/>
</dbReference>
<organism evidence="8 9">
    <name type="scientific">Vibrio breoganii</name>
    <dbReference type="NCBI Taxonomy" id="553239"/>
    <lineage>
        <taxon>Bacteria</taxon>
        <taxon>Pseudomonadati</taxon>
        <taxon>Pseudomonadota</taxon>
        <taxon>Gammaproteobacteria</taxon>
        <taxon>Vibrionales</taxon>
        <taxon>Vibrionaceae</taxon>
        <taxon>Vibrio</taxon>
    </lineage>
</organism>
<dbReference type="GO" id="GO:1902201">
    <property type="term" value="P:negative regulation of bacterial-type flagellum-dependent cell motility"/>
    <property type="evidence" value="ECO:0007669"/>
    <property type="project" value="TreeGrafter"/>
</dbReference>
<feature type="transmembrane region" description="Helical" evidence="5">
    <location>
        <begin position="7"/>
        <end position="29"/>
    </location>
</feature>
<dbReference type="PANTHER" id="PTHR45138">
    <property type="entry name" value="REGULATORY COMPONENTS OF SENSORY TRANSDUCTION SYSTEM"/>
    <property type="match status" value="1"/>
</dbReference>
<dbReference type="PROSITE" id="PS50885">
    <property type="entry name" value="HAMP"/>
    <property type="match status" value="1"/>
</dbReference>
<feature type="domain" description="HAMP" evidence="6">
    <location>
        <begin position="291"/>
        <end position="344"/>
    </location>
</feature>
<comment type="cofactor">
    <cofactor evidence="1">
        <name>Mg(2+)</name>
        <dbReference type="ChEBI" id="CHEBI:18420"/>
    </cofactor>
</comment>
<comment type="catalytic activity">
    <reaction evidence="3">
        <text>2 GTP = 3',3'-c-di-GMP + 2 diphosphate</text>
        <dbReference type="Rhea" id="RHEA:24898"/>
        <dbReference type="ChEBI" id="CHEBI:33019"/>
        <dbReference type="ChEBI" id="CHEBI:37565"/>
        <dbReference type="ChEBI" id="CHEBI:58805"/>
        <dbReference type="EC" id="2.7.7.65"/>
    </reaction>
</comment>
<feature type="domain" description="GGDEF" evidence="7">
    <location>
        <begin position="387"/>
        <end position="522"/>
    </location>
</feature>
<dbReference type="GO" id="GO:0005886">
    <property type="term" value="C:plasma membrane"/>
    <property type="evidence" value="ECO:0007669"/>
    <property type="project" value="TreeGrafter"/>
</dbReference>
<dbReference type="AlphaFoldDB" id="A0AAN1CTB9"/>
<keyword evidence="4" id="KW-0175">Coiled coil</keyword>
<keyword evidence="5" id="KW-0812">Transmembrane</keyword>
<dbReference type="Gene3D" id="3.30.70.270">
    <property type="match status" value="1"/>
</dbReference>
<evidence type="ECO:0000256" key="5">
    <source>
        <dbReference type="SAM" id="Phobius"/>
    </source>
</evidence>
<dbReference type="InterPro" id="IPR007892">
    <property type="entry name" value="CHASE4"/>
</dbReference>
<accession>A0AAN1CTB9</accession>